<dbReference type="AlphaFoldDB" id="A0AAE3G8Y4"/>
<dbReference type="PANTHER" id="PTHR30160:SF1">
    <property type="entry name" value="LIPOPOLYSACCHARIDE 1,2-N-ACETYLGLUCOSAMINETRANSFERASE-RELATED"/>
    <property type="match status" value="1"/>
</dbReference>
<reference evidence="3" key="1">
    <citation type="submission" date="2022-06" db="EMBL/GenBank/DDBJ databases">
        <title>Genomic Encyclopedia of Archaeal and Bacterial Type Strains, Phase II (KMG-II): from individual species to whole genera.</title>
        <authorList>
            <person name="Goeker M."/>
        </authorList>
    </citation>
    <scope>NUCLEOTIDE SEQUENCE</scope>
    <source>
        <strain evidence="3">DSM 43935</strain>
    </source>
</reference>
<dbReference type="Proteomes" id="UP001206128">
    <property type="component" value="Unassembled WGS sequence"/>
</dbReference>
<dbReference type="Pfam" id="PF01075">
    <property type="entry name" value="Glyco_transf_9"/>
    <property type="match status" value="1"/>
</dbReference>
<dbReference type="PANTHER" id="PTHR30160">
    <property type="entry name" value="TETRAACYLDISACCHARIDE 4'-KINASE-RELATED"/>
    <property type="match status" value="1"/>
</dbReference>
<accession>A0AAE3G8Y4</accession>
<keyword evidence="4" id="KW-1185">Reference proteome</keyword>
<dbReference type="InterPro" id="IPR002201">
    <property type="entry name" value="Glyco_trans_9"/>
</dbReference>
<dbReference type="GO" id="GO:0008713">
    <property type="term" value="F:ADP-heptose-lipopolysaccharide heptosyltransferase activity"/>
    <property type="evidence" value="ECO:0007669"/>
    <property type="project" value="TreeGrafter"/>
</dbReference>
<dbReference type="EMBL" id="JAMTCK010000001">
    <property type="protein sequence ID" value="MCP2163750.1"/>
    <property type="molecule type" value="Genomic_DNA"/>
</dbReference>
<dbReference type="CDD" id="cd03789">
    <property type="entry name" value="GT9_LPS_heptosyltransferase"/>
    <property type="match status" value="1"/>
</dbReference>
<proteinExistence type="predicted"/>
<gene>
    <name evidence="3" type="ORF">LX83_000590</name>
</gene>
<evidence type="ECO:0000313" key="3">
    <source>
        <dbReference type="EMBL" id="MCP2163750.1"/>
    </source>
</evidence>
<dbReference type="InterPro" id="IPR051199">
    <property type="entry name" value="LPS_LOS_Heptosyltrfase"/>
</dbReference>
<evidence type="ECO:0000256" key="2">
    <source>
        <dbReference type="ARBA" id="ARBA00022679"/>
    </source>
</evidence>
<name>A0AAE3G8Y4_9PSEU</name>
<evidence type="ECO:0000313" key="4">
    <source>
        <dbReference type="Proteomes" id="UP001206128"/>
    </source>
</evidence>
<dbReference type="GO" id="GO:0009244">
    <property type="term" value="P:lipopolysaccharide core region biosynthetic process"/>
    <property type="evidence" value="ECO:0007669"/>
    <property type="project" value="TreeGrafter"/>
</dbReference>
<comment type="caution">
    <text evidence="3">The sequence shown here is derived from an EMBL/GenBank/DDBJ whole genome shotgun (WGS) entry which is preliminary data.</text>
</comment>
<dbReference type="SUPFAM" id="SSF53756">
    <property type="entry name" value="UDP-Glycosyltransferase/glycogen phosphorylase"/>
    <property type="match status" value="1"/>
</dbReference>
<keyword evidence="2" id="KW-0808">Transferase</keyword>
<dbReference type="GO" id="GO:0005829">
    <property type="term" value="C:cytosol"/>
    <property type="evidence" value="ECO:0007669"/>
    <property type="project" value="TreeGrafter"/>
</dbReference>
<keyword evidence="1" id="KW-0328">Glycosyltransferase</keyword>
<dbReference type="RefSeq" id="WP_253766659.1">
    <property type="nucleotide sequence ID" value="NZ_JAMTCK010000001.1"/>
</dbReference>
<dbReference type="Gene3D" id="3.40.50.2000">
    <property type="entry name" value="Glycogen Phosphorylase B"/>
    <property type="match status" value="2"/>
</dbReference>
<evidence type="ECO:0000256" key="1">
    <source>
        <dbReference type="ARBA" id="ARBA00022676"/>
    </source>
</evidence>
<protein>
    <submittedName>
        <fullName evidence="3">ADP-heptose:LPS heptosyltransferase</fullName>
    </submittedName>
</protein>
<sequence length="342" mass="35747">MAPDSDDRAAGAVLPGPAHTGKLVALRALKLGDLLVSVPALRALRRHWPQHHLVLATSGWLAPIVELVGAVDELLPTRGLAPLDARARHPDIVVNLHGRGPRSSELLDALKPRVRIGHRNATWSGPEWVDGLPERERWCRLLTAHGVPADPDDLLLRRPDQPSPAPGAVVLHPGAAFGAKRWPVERFAALARALADRGERVVITGTAGEHDLATTLAVQAGLGPAAVLAGRTSLAALAALVADARLVVSNDTGTAHLSYAYRTPSVVLFGPVPADWWGPPASGPHRTRSADRLRRGDPFAADADPALLGVSTEEVLAEAIDLLDRSDPAGAATPGGPGAAGV</sequence>
<organism evidence="3 4">
    <name type="scientific">Goodfellowiella coeruleoviolacea</name>
    <dbReference type="NCBI Taxonomy" id="334858"/>
    <lineage>
        <taxon>Bacteria</taxon>
        <taxon>Bacillati</taxon>
        <taxon>Actinomycetota</taxon>
        <taxon>Actinomycetes</taxon>
        <taxon>Pseudonocardiales</taxon>
        <taxon>Pseudonocardiaceae</taxon>
        <taxon>Goodfellowiella</taxon>
    </lineage>
</organism>